<gene>
    <name evidence="2" type="ORF">M409DRAFT_24691</name>
</gene>
<dbReference type="GeneID" id="54560620"/>
<protein>
    <recommendedName>
        <fullName evidence="1">Cupin type-2 domain-containing protein</fullName>
    </recommendedName>
</protein>
<organism evidence="2 3">
    <name type="scientific">Zasmidium cellare ATCC 36951</name>
    <dbReference type="NCBI Taxonomy" id="1080233"/>
    <lineage>
        <taxon>Eukaryota</taxon>
        <taxon>Fungi</taxon>
        <taxon>Dikarya</taxon>
        <taxon>Ascomycota</taxon>
        <taxon>Pezizomycotina</taxon>
        <taxon>Dothideomycetes</taxon>
        <taxon>Dothideomycetidae</taxon>
        <taxon>Mycosphaerellales</taxon>
        <taxon>Mycosphaerellaceae</taxon>
        <taxon>Zasmidium</taxon>
    </lineage>
</organism>
<dbReference type="Gene3D" id="2.60.120.10">
    <property type="entry name" value="Jelly Rolls"/>
    <property type="match status" value="1"/>
</dbReference>
<dbReference type="InterPro" id="IPR011051">
    <property type="entry name" value="RmlC_Cupin_sf"/>
</dbReference>
<sequence length="220" mass="25430">MPTLTTTIPLTSLTYTIPSLNHTITLHLPNSSKHSAHLPPNSTHRILEIPLGSHWQPGAHWHEEHTEYIKILQGTAKVWINGRVRVLGEGEEVVFERRDVHNFCRAEIDGGEVLVVEEWTDREDGSKQVFFRNAFSLVRDTEKLGGLLWAFLRFFYLCSYRDNLLVFGPLCLPFWAQRFVTGVVFGVVRVVGRFAGWRSWYEEYTPVRLREVAEGRKKNL</sequence>
<dbReference type="EMBL" id="ML993602">
    <property type="protein sequence ID" value="KAF2164786.1"/>
    <property type="molecule type" value="Genomic_DNA"/>
</dbReference>
<dbReference type="SUPFAM" id="SSF51182">
    <property type="entry name" value="RmlC-like cupins"/>
    <property type="match status" value="1"/>
</dbReference>
<reference evidence="2" key="1">
    <citation type="journal article" date="2020" name="Stud. Mycol.">
        <title>101 Dothideomycetes genomes: a test case for predicting lifestyles and emergence of pathogens.</title>
        <authorList>
            <person name="Haridas S."/>
            <person name="Albert R."/>
            <person name="Binder M."/>
            <person name="Bloem J."/>
            <person name="Labutti K."/>
            <person name="Salamov A."/>
            <person name="Andreopoulos B."/>
            <person name="Baker S."/>
            <person name="Barry K."/>
            <person name="Bills G."/>
            <person name="Bluhm B."/>
            <person name="Cannon C."/>
            <person name="Castanera R."/>
            <person name="Culley D."/>
            <person name="Daum C."/>
            <person name="Ezra D."/>
            <person name="Gonzalez J."/>
            <person name="Henrissat B."/>
            <person name="Kuo A."/>
            <person name="Liang C."/>
            <person name="Lipzen A."/>
            <person name="Lutzoni F."/>
            <person name="Magnuson J."/>
            <person name="Mondo S."/>
            <person name="Nolan M."/>
            <person name="Ohm R."/>
            <person name="Pangilinan J."/>
            <person name="Park H.-J."/>
            <person name="Ramirez L."/>
            <person name="Alfaro M."/>
            <person name="Sun H."/>
            <person name="Tritt A."/>
            <person name="Yoshinaga Y."/>
            <person name="Zwiers L.-H."/>
            <person name="Turgeon B."/>
            <person name="Goodwin S."/>
            <person name="Spatafora J."/>
            <person name="Crous P."/>
            <person name="Grigoriev I."/>
        </authorList>
    </citation>
    <scope>NUCLEOTIDE SEQUENCE</scope>
    <source>
        <strain evidence="2">ATCC 36951</strain>
    </source>
</reference>
<dbReference type="RefSeq" id="XP_033665675.1">
    <property type="nucleotide sequence ID" value="XM_033807348.1"/>
</dbReference>
<accession>A0A6A6CH85</accession>
<dbReference type="OrthoDB" id="504210at2759"/>
<proteinExistence type="predicted"/>
<dbReference type="AlphaFoldDB" id="A0A6A6CH85"/>
<evidence type="ECO:0000259" key="1">
    <source>
        <dbReference type="Pfam" id="PF07883"/>
    </source>
</evidence>
<keyword evidence="3" id="KW-1185">Reference proteome</keyword>
<feature type="domain" description="Cupin type-2" evidence="1">
    <location>
        <begin position="56"/>
        <end position="105"/>
    </location>
</feature>
<evidence type="ECO:0000313" key="3">
    <source>
        <dbReference type="Proteomes" id="UP000799537"/>
    </source>
</evidence>
<dbReference type="Proteomes" id="UP000799537">
    <property type="component" value="Unassembled WGS sequence"/>
</dbReference>
<dbReference type="InterPro" id="IPR014710">
    <property type="entry name" value="RmlC-like_jellyroll"/>
</dbReference>
<name>A0A6A6CH85_ZASCE</name>
<dbReference type="InterPro" id="IPR013096">
    <property type="entry name" value="Cupin_2"/>
</dbReference>
<evidence type="ECO:0000313" key="2">
    <source>
        <dbReference type="EMBL" id="KAF2164786.1"/>
    </source>
</evidence>
<dbReference type="Pfam" id="PF07883">
    <property type="entry name" value="Cupin_2"/>
    <property type="match status" value="1"/>
</dbReference>